<dbReference type="Proteomes" id="UP000789759">
    <property type="component" value="Unassembled WGS sequence"/>
</dbReference>
<comment type="caution">
    <text evidence="1">The sequence shown here is derived from an EMBL/GenBank/DDBJ whole genome shotgun (WGS) entry which is preliminary data.</text>
</comment>
<gene>
    <name evidence="1" type="ORF">CPELLU_LOCUS446</name>
</gene>
<proteinExistence type="predicted"/>
<dbReference type="SUPFAM" id="SSF52047">
    <property type="entry name" value="RNI-like"/>
    <property type="match status" value="1"/>
</dbReference>
<dbReference type="Gene3D" id="3.80.10.10">
    <property type="entry name" value="Ribonuclease Inhibitor"/>
    <property type="match status" value="1"/>
</dbReference>
<organism evidence="1 2">
    <name type="scientific">Cetraspora pellucida</name>
    <dbReference type="NCBI Taxonomy" id="1433469"/>
    <lineage>
        <taxon>Eukaryota</taxon>
        <taxon>Fungi</taxon>
        <taxon>Fungi incertae sedis</taxon>
        <taxon>Mucoromycota</taxon>
        <taxon>Glomeromycotina</taxon>
        <taxon>Glomeromycetes</taxon>
        <taxon>Diversisporales</taxon>
        <taxon>Gigasporaceae</taxon>
        <taxon>Cetraspora</taxon>
    </lineage>
</organism>
<evidence type="ECO:0000313" key="2">
    <source>
        <dbReference type="Proteomes" id="UP000789759"/>
    </source>
</evidence>
<dbReference type="InterPro" id="IPR032675">
    <property type="entry name" value="LRR_dom_sf"/>
</dbReference>
<evidence type="ECO:0000313" key="1">
    <source>
        <dbReference type="EMBL" id="CAG8457165.1"/>
    </source>
</evidence>
<dbReference type="AlphaFoldDB" id="A0A9N8VQJ2"/>
<name>A0A9N8VQJ2_9GLOM</name>
<sequence>MNLSTFPNLEEIVVEGHFINCLVLAGCSRLRKIHASNNLLRAVVFPHRAPEIEDILLTNNNFCEQNLSSFTRFPRLHRLFLGTDNAARIRQGIYNRWYGSLIHLLTLTRLQELDINATDINSGLKFLPTGDLIFFTFGDKGRNNARVNILRTEIEDYLALEEGETMEQ</sequence>
<protein>
    <submittedName>
        <fullName evidence="1">8323_t:CDS:1</fullName>
    </submittedName>
</protein>
<accession>A0A9N8VQJ2</accession>
<dbReference type="OrthoDB" id="2448761at2759"/>
<dbReference type="EMBL" id="CAJVQA010000126">
    <property type="protein sequence ID" value="CAG8457165.1"/>
    <property type="molecule type" value="Genomic_DNA"/>
</dbReference>
<keyword evidence="2" id="KW-1185">Reference proteome</keyword>
<reference evidence="1" key="1">
    <citation type="submission" date="2021-06" db="EMBL/GenBank/DDBJ databases">
        <authorList>
            <person name="Kallberg Y."/>
            <person name="Tangrot J."/>
            <person name="Rosling A."/>
        </authorList>
    </citation>
    <scope>NUCLEOTIDE SEQUENCE</scope>
    <source>
        <strain evidence="1">FL966</strain>
    </source>
</reference>